<dbReference type="OrthoDB" id="443318at2759"/>
<keyword evidence="2" id="KW-0378">Hydrolase</keyword>
<dbReference type="PROSITE" id="PS00131">
    <property type="entry name" value="CARBOXYPEPT_SER_SER"/>
    <property type="match status" value="1"/>
</dbReference>
<dbReference type="AlphaFoldDB" id="A0A835HTS3"/>
<dbReference type="PANTHER" id="PTHR11802:SF349">
    <property type="entry name" value="SERINE CARBOXYPEPTIDASE-LIKE 46"/>
    <property type="match status" value="1"/>
</dbReference>
<evidence type="ECO:0000313" key="4">
    <source>
        <dbReference type="EMBL" id="KAF9604092.1"/>
    </source>
</evidence>
<dbReference type="PRINTS" id="PR00724">
    <property type="entry name" value="CRBOXYPTASEC"/>
</dbReference>
<keyword evidence="3" id="KW-0472">Membrane</keyword>
<keyword evidence="2" id="KW-0121">Carboxypeptidase</keyword>
<evidence type="ECO:0000256" key="1">
    <source>
        <dbReference type="ARBA" id="ARBA00009431"/>
    </source>
</evidence>
<reference evidence="4 5" key="1">
    <citation type="submission" date="2020-10" db="EMBL/GenBank/DDBJ databases">
        <title>The Coptis chinensis genome and diversification of protoberbering-type alkaloids.</title>
        <authorList>
            <person name="Wang B."/>
            <person name="Shu S."/>
            <person name="Song C."/>
            <person name="Liu Y."/>
        </authorList>
    </citation>
    <scope>NUCLEOTIDE SEQUENCE [LARGE SCALE GENOMIC DNA]</scope>
    <source>
        <strain evidence="4">HL-2020</strain>
        <tissue evidence="4">Leaf</tissue>
    </source>
</reference>
<keyword evidence="3" id="KW-1133">Transmembrane helix</keyword>
<dbReference type="Gene3D" id="3.40.50.1820">
    <property type="entry name" value="alpha/beta hydrolase"/>
    <property type="match status" value="1"/>
</dbReference>
<dbReference type="Pfam" id="PF00450">
    <property type="entry name" value="Peptidase_S10"/>
    <property type="match status" value="3"/>
</dbReference>
<dbReference type="PANTHER" id="PTHR11802">
    <property type="entry name" value="SERINE PROTEASE FAMILY S10 SERINE CARBOXYPEPTIDASE"/>
    <property type="match status" value="1"/>
</dbReference>
<dbReference type="EMBL" id="JADFTS010000005">
    <property type="protein sequence ID" value="KAF9604092.1"/>
    <property type="molecule type" value="Genomic_DNA"/>
</dbReference>
<comment type="caution">
    <text evidence="4">The sequence shown here is derived from an EMBL/GenBank/DDBJ whole genome shotgun (WGS) entry which is preliminary data.</text>
</comment>
<evidence type="ECO:0000313" key="5">
    <source>
        <dbReference type="Proteomes" id="UP000631114"/>
    </source>
</evidence>
<keyword evidence="5" id="KW-1185">Reference proteome</keyword>
<name>A0A835HTS3_9MAGN</name>
<feature type="transmembrane region" description="Helical" evidence="3">
    <location>
        <begin position="109"/>
        <end position="125"/>
    </location>
</feature>
<gene>
    <name evidence="4" type="ORF">IFM89_002767</name>
</gene>
<protein>
    <recommendedName>
        <fullName evidence="2">Carboxypeptidase</fullName>
        <ecNumber evidence="2">3.4.16.-</ecNumber>
    </recommendedName>
</protein>
<dbReference type="InterPro" id="IPR018202">
    <property type="entry name" value="Ser_caboxypep_ser_AS"/>
</dbReference>
<dbReference type="GO" id="GO:0006508">
    <property type="term" value="P:proteolysis"/>
    <property type="evidence" value="ECO:0007669"/>
    <property type="project" value="UniProtKB-KW"/>
</dbReference>
<dbReference type="Proteomes" id="UP000631114">
    <property type="component" value="Unassembled WGS sequence"/>
</dbReference>
<dbReference type="EC" id="3.4.16.-" evidence="2"/>
<sequence length="338" mass="37833">MEHGPFQPDKNGILIKNKYSWNLASNVLYIESPIGVGFSYSNTSSDYFGWNDTETAADNFRFIINWLEEFPQYKDSELYLTGESYAGHYVPQLAALIVEYNKMPNIAPIKLRAIAVILIPLLLSHPSSCTIAFIFPTYFSFFQSFCVLALYVDWEVYTRVSAEVGNIDSSDILLPLCLSSTAVQFKSLGIHASLDAKLSQTKTSGDPCLTDRIFSYLNRPDVQKALHANTTILPYEWDFCDGGGDEDTKIPLTQTRTIANMIARDLKLSTFTKYGPWYNKKQIGGWAQSFSGLKDGKNVTYLTYATVRGAAHEVPFTSPSQGLTLFQSFLNGYPLPSK</sequence>
<dbReference type="Gene3D" id="6.10.250.940">
    <property type="match status" value="1"/>
</dbReference>
<evidence type="ECO:0000256" key="3">
    <source>
        <dbReference type="SAM" id="Phobius"/>
    </source>
</evidence>
<dbReference type="GO" id="GO:0004185">
    <property type="term" value="F:serine-type carboxypeptidase activity"/>
    <property type="evidence" value="ECO:0007669"/>
    <property type="project" value="UniProtKB-UniRule"/>
</dbReference>
<proteinExistence type="inferred from homology"/>
<organism evidence="4 5">
    <name type="scientific">Coptis chinensis</name>
    <dbReference type="NCBI Taxonomy" id="261450"/>
    <lineage>
        <taxon>Eukaryota</taxon>
        <taxon>Viridiplantae</taxon>
        <taxon>Streptophyta</taxon>
        <taxon>Embryophyta</taxon>
        <taxon>Tracheophyta</taxon>
        <taxon>Spermatophyta</taxon>
        <taxon>Magnoliopsida</taxon>
        <taxon>Ranunculales</taxon>
        <taxon>Ranunculaceae</taxon>
        <taxon>Coptidoideae</taxon>
        <taxon>Coptis</taxon>
    </lineage>
</organism>
<dbReference type="SUPFAM" id="SSF53474">
    <property type="entry name" value="alpha/beta-Hydrolases"/>
    <property type="match status" value="1"/>
</dbReference>
<keyword evidence="3" id="KW-0812">Transmembrane</keyword>
<dbReference type="InterPro" id="IPR001563">
    <property type="entry name" value="Peptidase_S10"/>
</dbReference>
<dbReference type="Gene3D" id="3.40.50.12670">
    <property type="match status" value="1"/>
</dbReference>
<dbReference type="InterPro" id="IPR029058">
    <property type="entry name" value="AB_hydrolase_fold"/>
</dbReference>
<comment type="similarity">
    <text evidence="1 2">Belongs to the peptidase S10 family.</text>
</comment>
<evidence type="ECO:0000256" key="2">
    <source>
        <dbReference type="RuleBase" id="RU361156"/>
    </source>
</evidence>
<accession>A0A835HTS3</accession>
<dbReference type="GO" id="GO:0005773">
    <property type="term" value="C:vacuole"/>
    <property type="evidence" value="ECO:0007669"/>
    <property type="project" value="TreeGrafter"/>
</dbReference>
<keyword evidence="2" id="KW-0645">Protease</keyword>